<dbReference type="SMART" id="SM00898">
    <property type="entry name" value="Fapy_DNA_glyco"/>
    <property type="match status" value="1"/>
</dbReference>
<accession>A0A7D3R0I8</accession>
<organism evidence="4 5">
    <name type="scientific">Fadolivirus FV1/VV64</name>
    <dbReference type="NCBI Taxonomy" id="3070911"/>
    <lineage>
        <taxon>Viruses</taxon>
        <taxon>Varidnaviria</taxon>
        <taxon>Bamfordvirae</taxon>
        <taxon>Nucleocytoviricota</taxon>
        <taxon>Megaviricetes</taxon>
        <taxon>Imitervirales</taxon>
        <taxon>Mimiviridae</taxon>
        <taxon>Klosneuvirinae</taxon>
        <taxon>Fadolivirus</taxon>
        <taxon>Fadolivirus algeromassiliense</taxon>
    </lineage>
</organism>
<dbReference type="GO" id="GO:0003906">
    <property type="term" value="F:DNA-(apurinic or apyrimidinic site) endonuclease activity"/>
    <property type="evidence" value="ECO:0007669"/>
    <property type="project" value="InterPro"/>
</dbReference>
<evidence type="ECO:0000256" key="1">
    <source>
        <dbReference type="ARBA" id="ARBA00001668"/>
    </source>
</evidence>
<dbReference type="SUPFAM" id="SSF46946">
    <property type="entry name" value="S13-like H2TH domain"/>
    <property type="match status" value="1"/>
</dbReference>
<dbReference type="SUPFAM" id="SSF81624">
    <property type="entry name" value="N-terminal domain of MutM-like DNA repair proteins"/>
    <property type="match status" value="1"/>
</dbReference>
<proteinExistence type="predicted"/>
<dbReference type="InterPro" id="IPR010979">
    <property type="entry name" value="Ribosomal_uS13-like_H2TH"/>
</dbReference>
<reference evidence="4 5" key="1">
    <citation type="submission" date="2020-04" db="EMBL/GenBank/DDBJ databases">
        <title>Advantages and limits of metagenomic assembly and binning of a giant virus.</title>
        <authorList>
            <person name="Schulz F."/>
            <person name="Andreani J."/>
            <person name="Francis R."/>
            <person name="Boudjemaa H."/>
            <person name="Bou Khalil J.Y."/>
            <person name="Lee J."/>
            <person name="La Scola B."/>
            <person name="Woyke T."/>
        </authorList>
    </citation>
    <scope>NUCLEOTIDE SEQUENCE [LARGE SCALE GENOMIC DNA]</scope>
    <source>
        <strain evidence="4 5">FV1/VV64</strain>
    </source>
</reference>
<dbReference type="InterPro" id="IPR035937">
    <property type="entry name" value="FPG_N"/>
</dbReference>
<sequence length="315" mass="36095">MPEVVEVCLTSLWLNDKLNGMKIKKINVLGGRYSRHPLKGKNYIEKYSPFTINKIDSKGKFLWFELTGKDGNSYYILNRFGLEGEWGFTKETHSGLEFEINDTKLYFTDSRSFGTVEIVNDKTKLDKELDKMGPDFLKTTFTNNEFYNRIEKYITNDTGKIVKARGDKEIIKVLMDQTIKGGIGSGLGNYLSVEALYNAKISPYKKISEIYKDKTLVNSLAASIKYIVKLSFLDASTGYLEHLDEGMASFIKKLRKDVNNNQNNQFNYHPDVVLKDSDKFSFKVYRQKKDPKGNPVQGDKIIPGRTTYWVPSVQT</sequence>
<dbReference type="Gene3D" id="1.10.8.50">
    <property type="match status" value="1"/>
</dbReference>
<keyword evidence="5" id="KW-1185">Reference proteome</keyword>
<evidence type="ECO:0000256" key="2">
    <source>
        <dbReference type="ARBA" id="ARBA00012024"/>
    </source>
</evidence>
<dbReference type="PROSITE" id="PS51068">
    <property type="entry name" value="FPG_CAT"/>
    <property type="match status" value="1"/>
</dbReference>
<dbReference type="InterPro" id="IPR012319">
    <property type="entry name" value="FPG_cat"/>
</dbReference>
<protein>
    <recommendedName>
        <fullName evidence="2">DNA-formamidopyrimidine glycosylase</fullName>
        <ecNumber evidence="2">3.2.2.23</ecNumber>
    </recommendedName>
</protein>
<gene>
    <name evidence="4" type="ORF">Fadolivirus_1_243</name>
</gene>
<dbReference type="Gene3D" id="3.20.190.10">
    <property type="entry name" value="MutM-like, N-terminal"/>
    <property type="match status" value="1"/>
</dbReference>
<dbReference type="Pfam" id="PF21025">
    <property type="entry name" value="Fapy_DNA_glyco_C"/>
    <property type="match status" value="1"/>
</dbReference>
<dbReference type="PANTHER" id="PTHR22993">
    <property type="entry name" value="FORMAMIDOPYRIMIDINE-DNA GLYCOSYLASE"/>
    <property type="match status" value="1"/>
</dbReference>
<evidence type="ECO:0000313" key="5">
    <source>
        <dbReference type="Proteomes" id="UP001162001"/>
    </source>
</evidence>
<dbReference type="Pfam" id="PF01149">
    <property type="entry name" value="Fapy_DNA_glyco"/>
    <property type="match status" value="1"/>
</dbReference>
<dbReference type="PANTHER" id="PTHR22993:SF9">
    <property type="entry name" value="FORMAMIDOPYRIMIDINE-DNA GLYCOSYLASE"/>
    <property type="match status" value="1"/>
</dbReference>
<dbReference type="InterPro" id="IPR049392">
    <property type="entry name" value="FPG_C"/>
</dbReference>
<evidence type="ECO:0000313" key="4">
    <source>
        <dbReference type="EMBL" id="QKF93701.1"/>
    </source>
</evidence>
<dbReference type="GO" id="GO:0003676">
    <property type="term" value="F:nucleic acid binding"/>
    <property type="evidence" value="ECO:0007669"/>
    <property type="project" value="InterPro"/>
</dbReference>
<evidence type="ECO:0000259" key="3">
    <source>
        <dbReference type="PROSITE" id="PS51068"/>
    </source>
</evidence>
<feature type="domain" description="Formamidopyrimidine-DNA glycosylase catalytic" evidence="3">
    <location>
        <begin position="2"/>
        <end position="114"/>
    </location>
</feature>
<comment type="catalytic activity">
    <reaction evidence="1">
        <text>Hydrolysis of DNA containing ring-opened 7-methylguanine residues, releasing 2,6-diamino-4-hydroxy-5-(N-methyl)formamidopyrimidine.</text>
        <dbReference type="EC" id="3.2.2.23"/>
    </reaction>
</comment>
<name>A0A7D3R0I8_9VIRU</name>
<dbReference type="Proteomes" id="UP001162001">
    <property type="component" value="Segment"/>
</dbReference>
<dbReference type="GO" id="GO:0008534">
    <property type="term" value="F:oxidized purine nucleobase lesion DNA N-glycosylase activity"/>
    <property type="evidence" value="ECO:0007669"/>
    <property type="project" value="UniProtKB-EC"/>
</dbReference>
<dbReference type="GO" id="GO:0006284">
    <property type="term" value="P:base-excision repair"/>
    <property type="evidence" value="ECO:0007669"/>
    <property type="project" value="InterPro"/>
</dbReference>
<dbReference type="GO" id="GO:0008270">
    <property type="term" value="F:zinc ion binding"/>
    <property type="evidence" value="ECO:0007669"/>
    <property type="project" value="InterPro"/>
</dbReference>
<dbReference type="EMBL" id="MT418680">
    <property type="protein sequence ID" value="QKF93701.1"/>
    <property type="molecule type" value="Genomic_DNA"/>
</dbReference>
<dbReference type="EC" id="3.2.2.23" evidence="2"/>